<evidence type="ECO:0000259" key="1">
    <source>
        <dbReference type="Pfam" id="PF01609"/>
    </source>
</evidence>
<dbReference type="Proteomes" id="UP000315017">
    <property type="component" value="Chromosome"/>
</dbReference>
<evidence type="ECO:0000313" key="2">
    <source>
        <dbReference type="EMBL" id="QDU31680.1"/>
    </source>
</evidence>
<gene>
    <name evidence="2" type="ORF">ETAA8_68400</name>
</gene>
<dbReference type="PANTHER" id="PTHR30007:SF0">
    <property type="entry name" value="TRANSPOSASE"/>
    <property type="match status" value="1"/>
</dbReference>
<dbReference type="GO" id="GO:0004803">
    <property type="term" value="F:transposase activity"/>
    <property type="evidence" value="ECO:0007669"/>
    <property type="project" value="InterPro"/>
</dbReference>
<evidence type="ECO:0000313" key="3">
    <source>
        <dbReference type="Proteomes" id="UP000315017"/>
    </source>
</evidence>
<dbReference type="GO" id="GO:0006313">
    <property type="term" value="P:DNA transposition"/>
    <property type="evidence" value="ECO:0007669"/>
    <property type="project" value="InterPro"/>
</dbReference>
<keyword evidence="3" id="KW-1185">Reference proteome</keyword>
<protein>
    <recommendedName>
        <fullName evidence="1">Transposase IS4-like domain-containing protein</fullName>
    </recommendedName>
</protein>
<accession>A0A517YN74</accession>
<reference evidence="2 3" key="1">
    <citation type="submission" date="2019-02" db="EMBL/GenBank/DDBJ databases">
        <title>Deep-cultivation of Planctomycetes and their phenomic and genomic characterization uncovers novel biology.</title>
        <authorList>
            <person name="Wiegand S."/>
            <person name="Jogler M."/>
            <person name="Boedeker C."/>
            <person name="Pinto D."/>
            <person name="Vollmers J."/>
            <person name="Rivas-Marin E."/>
            <person name="Kohn T."/>
            <person name="Peeters S.H."/>
            <person name="Heuer A."/>
            <person name="Rast P."/>
            <person name="Oberbeckmann S."/>
            <person name="Bunk B."/>
            <person name="Jeske O."/>
            <person name="Meyerdierks A."/>
            <person name="Storesund J.E."/>
            <person name="Kallscheuer N."/>
            <person name="Luecker S."/>
            <person name="Lage O.M."/>
            <person name="Pohl T."/>
            <person name="Merkel B.J."/>
            <person name="Hornburger P."/>
            <person name="Mueller R.-W."/>
            <person name="Bruemmer F."/>
            <person name="Labrenz M."/>
            <person name="Spormann A.M."/>
            <person name="Op den Camp H."/>
            <person name="Overmann J."/>
            <person name="Amann R."/>
            <person name="Jetten M.S.M."/>
            <person name="Mascher T."/>
            <person name="Medema M.H."/>
            <person name="Devos D.P."/>
            <person name="Kaster A.-K."/>
            <person name="Ovreas L."/>
            <person name="Rohde M."/>
            <person name="Galperin M.Y."/>
            <person name="Jogler C."/>
        </authorList>
    </citation>
    <scope>NUCLEOTIDE SEQUENCE [LARGE SCALE GENOMIC DNA]</scope>
    <source>
        <strain evidence="2 3">ETA_A8</strain>
    </source>
</reference>
<dbReference type="EMBL" id="CP036274">
    <property type="protein sequence ID" value="QDU31680.1"/>
    <property type="molecule type" value="Genomic_DNA"/>
</dbReference>
<dbReference type="GO" id="GO:0003677">
    <property type="term" value="F:DNA binding"/>
    <property type="evidence" value="ECO:0007669"/>
    <property type="project" value="InterPro"/>
</dbReference>
<name>A0A517YN74_9BACT</name>
<dbReference type="Pfam" id="PF01609">
    <property type="entry name" value="DDE_Tnp_1"/>
    <property type="match status" value="1"/>
</dbReference>
<proteinExistence type="predicted"/>
<dbReference type="InterPro" id="IPR002559">
    <property type="entry name" value="Transposase_11"/>
</dbReference>
<feature type="domain" description="Transposase IS4-like" evidence="1">
    <location>
        <begin position="3"/>
        <end position="84"/>
    </location>
</feature>
<dbReference type="AlphaFoldDB" id="A0A517YN74"/>
<dbReference type="KEGG" id="aagg:ETAA8_68400"/>
<dbReference type="PANTHER" id="PTHR30007">
    <property type="entry name" value="PHP DOMAIN PROTEIN"/>
    <property type="match status" value="1"/>
</dbReference>
<sequence length="135" mass="15752">MVGTQGLQLTALLHPANIRDRDGAKVLVERMKCTLSHLRTLFADGVYTGQLVDWIVERTLAWLSQYRRHCREYERLAEISEAMIYVNMIRLILHRASKRKAKACFSDSPLDPNVTSRNRHFCEHSRKNVHVHRLD</sequence>
<organism evidence="2 3">
    <name type="scientific">Anatilimnocola aggregata</name>
    <dbReference type="NCBI Taxonomy" id="2528021"/>
    <lineage>
        <taxon>Bacteria</taxon>
        <taxon>Pseudomonadati</taxon>
        <taxon>Planctomycetota</taxon>
        <taxon>Planctomycetia</taxon>
        <taxon>Pirellulales</taxon>
        <taxon>Pirellulaceae</taxon>
        <taxon>Anatilimnocola</taxon>
    </lineage>
</organism>